<dbReference type="GO" id="GO:0016020">
    <property type="term" value="C:membrane"/>
    <property type="evidence" value="ECO:0007669"/>
    <property type="project" value="UniProtKB-SubCell"/>
</dbReference>
<dbReference type="PROSITE" id="PS50850">
    <property type="entry name" value="MFS"/>
    <property type="match status" value="1"/>
</dbReference>
<dbReference type="Pfam" id="PF07690">
    <property type="entry name" value="MFS_1"/>
    <property type="match status" value="1"/>
</dbReference>
<feature type="transmembrane region" description="Helical" evidence="2">
    <location>
        <begin position="563"/>
        <end position="583"/>
    </location>
</feature>
<comment type="subcellular location">
    <subcellularLocation>
        <location evidence="1">Membrane</location>
        <topology evidence="1">Multi-pass membrane protein</topology>
    </subcellularLocation>
</comment>
<dbReference type="SUPFAM" id="SSF103473">
    <property type="entry name" value="MFS general substrate transporter"/>
    <property type="match status" value="1"/>
</dbReference>
<keyword evidence="2" id="KW-0472">Membrane</keyword>
<comment type="caution">
    <text evidence="4">The sequence shown here is derived from an EMBL/GenBank/DDBJ whole genome shotgun (WGS) entry which is preliminary data.</text>
</comment>
<feature type="transmembrane region" description="Helical" evidence="2">
    <location>
        <begin position="627"/>
        <end position="647"/>
    </location>
</feature>
<proteinExistence type="predicted"/>
<feature type="transmembrane region" description="Helical" evidence="2">
    <location>
        <begin position="12"/>
        <end position="37"/>
    </location>
</feature>
<dbReference type="InterPro" id="IPR050327">
    <property type="entry name" value="Proton-linked_MCT"/>
</dbReference>
<feature type="transmembrane region" description="Helical" evidence="2">
    <location>
        <begin position="589"/>
        <end position="615"/>
    </location>
</feature>
<evidence type="ECO:0000259" key="3">
    <source>
        <dbReference type="PROSITE" id="PS50850"/>
    </source>
</evidence>
<evidence type="ECO:0000313" key="5">
    <source>
        <dbReference type="Proteomes" id="UP001497382"/>
    </source>
</evidence>
<dbReference type="PANTHER" id="PTHR11360:SF303">
    <property type="entry name" value="MAJOR FACILITATOR SUPERFAMILY (MFS) PROFILE DOMAIN-CONTAINING PROTEIN"/>
    <property type="match status" value="1"/>
</dbReference>
<feature type="transmembrane region" description="Helical" evidence="2">
    <location>
        <begin position="534"/>
        <end position="551"/>
    </location>
</feature>
<sequence>MEAVKFDSKISWTVAVTCAFLNFLVLIPVKVSGLFFVEILERYQVSRNLAGYPAFTISLMRCSGGPFAGYFAERFGINEVMTLGSLLSAVGISVCFFAEDIAAVIVFLGLIHGIGTACTNTFFAQIVTIHFRKHLTFAFGIAQAGACLGSFFSPPLLLWIFQNYGTSGGFLIIGAIVLNGLPIVLILNILSPNKFYSKSGNSMKSKKCPEEHLEMKVTSGVKSSQGDDNYFANNVGGKKERDVKTREVNADSEIPKSVENKAAATSILNRPAYEHAEVAPIRVALKPPNELTVPTIFLKERASETGKDRMELMLADCGIISEAKPKNTAHEEKIKVVTDEKISEMRYNFKDMSIPAKLNTKNCEETLLHSNDCMHSKIEYKLKSEISNKDILKYKVEEVEDCFLSNDSCSNISPSIPVSNVSASSYLEDPERIQHQIMIENEEIIPLSSNFLNARSLQSNEQGKQETNQKNVLKIHKMPKTDSSKAKKTLTIFLDVTFWLVILTQSIYVFVVVIFWTTMIDFSRDKNIDRSKEVYLLMALPIAEMIGRLGLGWITDRAYLTRINFCIVSFIVMGCSCSLMAWAHEFIVVMTSIFIFGVVSSGLTTVFPMIVFEFFDSTKQTMGQASRLCLFGPLSFLNGPLIGYFRGTLGSYAWLYHTLGMVSVACAAVSALIPLLARMRDEKKNKRS</sequence>
<dbReference type="PANTHER" id="PTHR11360">
    <property type="entry name" value="MONOCARBOXYLATE TRANSPORTER"/>
    <property type="match status" value="1"/>
</dbReference>
<protein>
    <recommendedName>
        <fullName evidence="3">Major facilitator superfamily (MFS) profile domain-containing protein</fullName>
    </recommendedName>
</protein>
<keyword evidence="2" id="KW-1133">Transmembrane helix</keyword>
<dbReference type="Proteomes" id="UP001497382">
    <property type="component" value="Unassembled WGS sequence"/>
</dbReference>
<gene>
    <name evidence="4" type="ORF">LARSCL_LOCUS6374</name>
</gene>
<dbReference type="InterPro" id="IPR011701">
    <property type="entry name" value="MFS"/>
</dbReference>
<feature type="transmembrane region" description="Helical" evidence="2">
    <location>
        <begin position="80"/>
        <end position="98"/>
    </location>
</feature>
<feature type="transmembrane region" description="Helical" evidence="2">
    <location>
        <begin position="135"/>
        <end position="161"/>
    </location>
</feature>
<name>A0AAV1ZLI7_9ARAC</name>
<feature type="domain" description="Major facilitator superfamily (MFS) profile" evidence="3">
    <location>
        <begin position="490"/>
        <end position="688"/>
    </location>
</feature>
<feature type="transmembrane region" description="Helical" evidence="2">
    <location>
        <begin position="104"/>
        <end position="123"/>
    </location>
</feature>
<evidence type="ECO:0000256" key="1">
    <source>
        <dbReference type="ARBA" id="ARBA00004141"/>
    </source>
</evidence>
<dbReference type="AlphaFoldDB" id="A0AAV1ZLI7"/>
<keyword evidence="5" id="KW-1185">Reference proteome</keyword>
<dbReference type="Gene3D" id="1.20.1250.20">
    <property type="entry name" value="MFS general substrate transporter like domains"/>
    <property type="match status" value="2"/>
</dbReference>
<organism evidence="4 5">
    <name type="scientific">Larinioides sclopetarius</name>
    <dbReference type="NCBI Taxonomy" id="280406"/>
    <lineage>
        <taxon>Eukaryota</taxon>
        <taxon>Metazoa</taxon>
        <taxon>Ecdysozoa</taxon>
        <taxon>Arthropoda</taxon>
        <taxon>Chelicerata</taxon>
        <taxon>Arachnida</taxon>
        <taxon>Araneae</taxon>
        <taxon>Araneomorphae</taxon>
        <taxon>Entelegynae</taxon>
        <taxon>Araneoidea</taxon>
        <taxon>Araneidae</taxon>
        <taxon>Larinioides</taxon>
    </lineage>
</organism>
<feature type="transmembrane region" description="Helical" evidence="2">
    <location>
        <begin position="490"/>
        <end position="514"/>
    </location>
</feature>
<dbReference type="InterPro" id="IPR020846">
    <property type="entry name" value="MFS_dom"/>
</dbReference>
<feature type="transmembrane region" description="Helical" evidence="2">
    <location>
        <begin position="167"/>
        <end position="190"/>
    </location>
</feature>
<feature type="transmembrane region" description="Helical" evidence="2">
    <location>
        <begin position="653"/>
        <end position="677"/>
    </location>
</feature>
<feature type="transmembrane region" description="Helical" evidence="2">
    <location>
        <begin position="49"/>
        <end position="68"/>
    </location>
</feature>
<dbReference type="EMBL" id="CAXIEN010000060">
    <property type="protein sequence ID" value="CAL1272419.1"/>
    <property type="molecule type" value="Genomic_DNA"/>
</dbReference>
<reference evidence="4 5" key="1">
    <citation type="submission" date="2024-04" db="EMBL/GenBank/DDBJ databases">
        <authorList>
            <person name="Rising A."/>
            <person name="Reimegard J."/>
            <person name="Sonavane S."/>
            <person name="Akerstrom W."/>
            <person name="Nylinder S."/>
            <person name="Hedman E."/>
            <person name="Kallberg Y."/>
        </authorList>
    </citation>
    <scope>NUCLEOTIDE SEQUENCE [LARGE SCALE GENOMIC DNA]</scope>
</reference>
<dbReference type="GO" id="GO:0008028">
    <property type="term" value="F:monocarboxylic acid transmembrane transporter activity"/>
    <property type="evidence" value="ECO:0007669"/>
    <property type="project" value="TreeGrafter"/>
</dbReference>
<dbReference type="InterPro" id="IPR036259">
    <property type="entry name" value="MFS_trans_sf"/>
</dbReference>
<keyword evidence="2" id="KW-0812">Transmembrane</keyword>
<evidence type="ECO:0000256" key="2">
    <source>
        <dbReference type="SAM" id="Phobius"/>
    </source>
</evidence>
<accession>A0AAV1ZLI7</accession>
<evidence type="ECO:0000313" key="4">
    <source>
        <dbReference type="EMBL" id="CAL1272419.1"/>
    </source>
</evidence>